<dbReference type="PATRIC" id="fig|1265738.3.peg.1921"/>
<organism evidence="1 2">
    <name type="scientific">Rhodopirellula maiorica SM1</name>
    <dbReference type="NCBI Taxonomy" id="1265738"/>
    <lineage>
        <taxon>Bacteria</taxon>
        <taxon>Pseudomonadati</taxon>
        <taxon>Planctomycetota</taxon>
        <taxon>Planctomycetia</taxon>
        <taxon>Pirellulales</taxon>
        <taxon>Pirellulaceae</taxon>
        <taxon>Novipirellula</taxon>
    </lineage>
</organism>
<comment type="caution">
    <text evidence="1">The sequence shown here is derived from an EMBL/GenBank/DDBJ whole genome shotgun (WGS) entry which is preliminary data.</text>
</comment>
<reference evidence="1 2" key="1">
    <citation type="journal article" date="2013" name="Mar. Genomics">
        <title>Expression of sulfatases in Rhodopirellula baltica and the diversity of sulfatases in the genus Rhodopirellula.</title>
        <authorList>
            <person name="Wegner C.E."/>
            <person name="Richter-Heitmann T."/>
            <person name="Klindworth A."/>
            <person name="Klockow C."/>
            <person name="Richter M."/>
            <person name="Achstetter T."/>
            <person name="Glockner F.O."/>
            <person name="Harder J."/>
        </authorList>
    </citation>
    <scope>NUCLEOTIDE SEQUENCE [LARGE SCALE GENOMIC DNA]</scope>
    <source>
        <strain evidence="1 2">SM1</strain>
    </source>
</reference>
<dbReference type="EMBL" id="ANOG01000275">
    <property type="protein sequence ID" value="EMI21135.1"/>
    <property type="molecule type" value="Genomic_DNA"/>
</dbReference>
<gene>
    <name evidence="1" type="ORF">RMSM_01922</name>
</gene>
<keyword evidence="2" id="KW-1185">Reference proteome</keyword>
<protein>
    <submittedName>
        <fullName evidence="1">Uncharacterized protein</fullName>
    </submittedName>
</protein>
<accession>M5RPB1</accession>
<evidence type="ECO:0000313" key="2">
    <source>
        <dbReference type="Proteomes" id="UP000011991"/>
    </source>
</evidence>
<dbReference type="Proteomes" id="UP000011991">
    <property type="component" value="Unassembled WGS sequence"/>
</dbReference>
<evidence type="ECO:0000313" key="1">
    <source>
        <dbReference type="EMBL" id="EMI21135.1"/>
    </source>
</evidence>
<name>M5RPB1_9BACT</name>
<dbReference type="AlphaFoldDB" id="M5RPB1"/>
<sequence length="45" mass="4967">MIAPAERGNRDQRTMATVASAPWKPWAEPISFVVVLRIIESARGS</sequence>
<proteinExistence type="predicted"/>